<dbReference type="Gene3D" id="2.60.40.2030">
    <property type="match status" value="1"/>
</dbReference>
<feature type="domain" description="Calx-beta" evidence="4">
    <location>
        <begin position="24"/>
        <end position="125"/>
    </location>
</feature>
<proteinExistence type="predicted"/>
<evidence type="ECO:0000256" key="1">
    <source>
        <dbReference type="ARBA" id="ARBA00022729"/>
    </source>
</evidence>
<name>A0ABT6FIV1_9BACT</name>
<dbReference type="EMBL" id="JARRAG010000002">
    <property type="protein sequence ID" value="MDG3007507.1"/>
    <property type="molecule type" value="Genomic_DNA"/>
</dbReference>
<sequence>MMLTHGRQRRPVARTWSLEALEDRRLMSVTDPAPSEIAFPPNSYHEVSEAAGSAPLTVVRTGDLSGPASVHVQTRSASAQVGYDYVGLDFVLGFAPGQSEATFDLVILDDDLSEPLYKGIEILLDRPEGVDGLGFSSTALVGLVDDEPGSAQPLTFLDFGDAGLWTYNDAEGYRKINDASPEAILTTSQRGALLDFGPAGLWAWDALRGYRQLSDVDPEAMLSLPQGNPPIPQVWGPGPTGSYTDTTLIDFGHGGLWTWSEADGYRKINDASPEAMAGSGYSAFLDFGPAGLWAWDRPFGRYEKINDASPEAMAGLDTPSPSGSFDFGASGLWQWNASGAWRKLSDSDPVAMTAGTPGHTYINFGPGGLWDHQWDGTWLKLGDAAPETILASQDDLYLGYGAGGLWRRAGDGTWTRLNDASPEASVMGDDLLLDYGRFGLWRWKTTDGFRKLNDADVAAIAIA</sequence>
<dbReference type="Proteomes" id="UP001216907">
    <property type="component" value="Unassembled WGS sequence"/>
</dbReference>
<evidence type="ECO:0000313" key="5">
    <source>
        <dbReference type="EMBL" id="MDG3007507.1"/>
    </source>
</evidence>
<reference evidence="5 6" key="1">
    <citation type="submission" date="2023-03" db="EMBL/GenBank/DDBJ databases">
        <title>Paludisphaera mucosa sp. nov. a novel planctomycete from northern fen.</title>
        <authorList>
            <person name="Ivanova A."/>
        </authorList>
    </citation>
    <scope>NUCLEOTIDE SEQUENCE [LARGE SCALE GENOMIC DNA]</scope>
    <source>
        <strain evidence="5 6">Pla2</strain>
    </source>
</reference>
<evidence type="ECO:0000259" key="4">
    <source>
        <dbReference type="SMART" id="SM00237"/>
    </source>
</evidence>
<protein>
    <submittedName>
        <fullName evidence="5">Calx-beta domain-containing protein</fullName>
    </submittedName>
</protein>
<comment type="caution">
    <text evidence="5">The sequence shown here is derived from an EMBL/GenBank/DDBJ whole genome shotgun (WGS) entry which is preliminary data.</text>
</comment>
<keyword evidence="6" id="KW-1185">Reference proteome</keyword>
<keyword evidence="2" id="KW-0677">Repeat</keyword>
<dbReference type="SMART" id="SM00237">
    <property type="entry name" value="Calx_beta"/>
    <property type="match status" value="1"/>
</dbReference>
<evidence type="ECO:0000256" key="3">
    <source>
        <dbReference type="ARBA" id="ARBA00022837"/>
    </source>
</evidence>
<dbReference type="SUPFAM" id="SSF141072">
    <property type="entry name" value="CalX-like"/>
    <property type="match status" value="1"/>
</dbReference>
<dbReference type="Pfam" id="PF03160">
    <property type="entry name" value="Calx-beta"/>
    <property type="match status" value="1"/>
</dbReference>
<evidence type="ECO:0000256" key="2">
    <source>
        <dbReference type="ARBA" id="ARBA00022737"/>
    </source>
</evidence>
<gene>
    <name evidence="5" type="ORF">PZE19_27410</name>
</gene>
<keyword evidence="3" id="KW-0106">Calcium</keyword>
<evidence type="ECO:0000313" key="6">
    <source>
        <dbReference type="Proteomes" id="UP001216907"/>
    </source>
</evidence>
<organism evidence="5 6">
    <name type="scientific">Paludisphaera mucosa</name>
    <dbReference type="NCBI Taxonomy" id="3030827"/>
    <lineage>
        <taxon>Bacteria</taxon>
        <taxon>Pseudomonadati</taxon>
        <taxon>Planctomycetota</taxon>
        <taxon>Planctomycetia</taxon>
        <taxon>Isosphaerales</taxon>
        <taxon>Isosphaeraceae</taxon>
        <taxon>Paludisphaera</taxon>
    </lineage>
</organism>
<keyword evidence="1" id="KW-0732">Signal</keyword>
<dbReference type="InterPro" id="IPR003644">
    <property type="entry name" value="Calx_beta"/>
</dbReference>
<accession>A0ABT6FIV1</accession>
<dbReference type="RefSeq" id="WP_277863785.1">
    <property type="nucleotide sequence ID" value="NZ_JARRAG010000002.1"/>
</dbReference>
<dbReference type="InterPro" id="IPR038081">
    <property type="entry name" value="CalX-like_sf"/>
</dbReference>